<comment type="similarity">
    <text evidence="6">Belongs to the acetyltransferase family. OlsB subfamily.</text>
</comment>
<dbReference type="RefSeq" id="WP_284485036.1">
    <property type="nucleotide sequence ID" value="NZ_JASNJE010000007.1"/>
</dbReference>
<dbReference type="Gene3D" id="3.40.630.30">
    <property type="match status" value="1"/>
</dbReference>
<dbReference type="InterPro" id="IPR052351">
    <property type="entry name" value="Ornithine_N-alpha-AT"/>
</dbReference>
<name>A0ABT7FDA8_9RHOB</name>
<dbReference type="EMBL" id="JASNJE010000007">
    <property type="protein sequence ID" value="MDK3073097.1"/>
    <property type="molecule type" value="Genomic_DNA"/>
</dbReference>
<dbReference type="Pfam" id="PF13444">
    <property type="entry name" value="Acetyltransf_5"/>
    <property type="match status" value="1"/>
</dbReference>
<dbReference type="PANTHER" id="PTHR37323">
    <property type="entry name" value="GCN5-RELATED N-ACETYLTRANSFERASE"/>
    <property type="match status" value="1"/>
</dbReference>
<proteinExistence type="inferred from homology"/>
<evidence type="ECO:0000256" key="10">
    <source>
        <dbReference type="ARBA" id="ARBA00047785"/>
    </source>
</evidence>
<evidence type="ECO:0000256" key="7">
    <source>
        <dbReference type="ARBA" id="ARBA00039058"/>
    </source>
</evidence>
<dbReference type="PANTHER" id="PTHR37323:SF1">
    <property type="entry name" value="L-ORNITHINE N(ALPHA)-ACYLTRANSFERASE"/>
    <property type="match status" value="1"/>
</dbReference>
<evidence type="ECO:0000256" key="4">
    <source>
        <dbReference type="ARBA" id="ARBA00023098"/>
    </source>
</evidence>
<keyword evidence="2" id="KW-0444">Lipid biosynthesis</keyword>
<evidence type="ECO:0000256" key="6">
    <source>
        <dbReference type="ARBA" id="ARBA00038095"/>
    </source>
</evidence>
<dbReference type="EC" id="2.3.2.30" evidence="7"/>
<accession>A0ABT7FDA8</accession>
<evidence type="ECO:0000313" key="11">
    <source>
        <dbReference type="EMBL" id="MDK3073097.1"/>
    </source>
</evidence>
<dbReference type="Proteomes" id="UP001227126">
    <property type="component" value="Unassembled WGS sequence"/>
</dbReference>
<evidence type="ECO:0000313" key="12">
    <source>
        <dbReference type="Proteomes" id="UP001227126"/>
    </source>
</evidence>
<comment type="caution">
    <text evidence="11">The sequence shown here is derived from an EMBL/GenBank/DDBJ whole genome shotgun (WGS) entry which is preliminary data.</text>
</comment>
<dbReference type="SUPFAM" id="SSF55729">
    <property type="entry name" value="Acyl-CoA N-acyltransferases (Nat)"/>
    <property type="match status" value="1"/>
</dbReference>
<evidence type="ECO:0000256" key="2">
    <source>
        <dbReference type="ARBA" id="ARBA00022516"/>
    </source>
</evidence>
<comment type="function">
    <text evidence="9">Catalyzes the first step in the biosynthesis of ornithine lipids, which are phosphorus-free membrane lipids. Catalyzes the 3-hydroxyacyl-acyl carrier protein-dependent acylation of ornithine to form lyso-ornithine lipid (LOL).</text>
</comment>
<comment type="catalytic activity">
    <reaction evidence="10">
        <text>a (3R)-hydroxyacyl-[ACP] + L-ornithine = a lyso-ornithine lipid + holo-[ACP] + H(+)</text>
        <dbReference type="Rhea" id="RHEA:20633"/>
        <dbReference type="Rhea" id="RHEA-COMP:9685"/>
        <dbReference type="Rhea" id="RHEA-COMP:9945"/>
        <dbReference type="ChEBI" id="CHEBI:15378"/>
        <dbReference type="ChEBI" id="CHEBI:46911"/>
        <dbReference type="ChEBI" id="CHEBI:64479"/>
        <dbReference type="ChEBI" id="CHEBI:78827"/>
        <dbReference type="ChEBI" id="CHEBI:138482"/>
        <dbReference type="EC" id="2.3.2.30"/>
    </reaction>
    <physiologicalReaction direction="left-to-right" evidence="10">
        <dbReference type="Rhea" id="RHEA:20634"/>
    </physiologicalReaction>
</comment>
<gene>
    <name evidence="11" type="ORF">QO034_08255</name>
</gene>
<dbReference type="GO" id="GO:0016746">
    <property type="term" value="F:acyltransferase activity"/>
    <property type="evidence" value="ECO:0007669"/>
    <property type="project" value="UniProtKB-KW"/>
</dbReference>
<evidence type="ECO:0000256" key="8">
    <source>
        <dbReference type="ARBA" id="ARBA00039866"/>
    </source>
</evidence>
<organism evidence="11 12">
    <name type="scientific">Sedimentitalea xiamensis</name>
    <dbReference type="NCBI Taxonomy" id="3050037"/>
    <lineage>
        <taxon>Bacteria</taxon>
        <taxon>Pseudomonadati</taxon>
        <taxon>Pseudomonadota</taxon>
        <taxon>Alphaproteobacteria</taxon>
        <taxon>Rhodobacterales</taxon>
        <taxon>Paracoccaceae</taxon>
        <taxon>Sedimentitalea</taxon>
    </lineage>
</organism>
<comment type="pathway">
    <text evidence="1">Lipid metabolism.</text>
</comment>
<evidence type="ECO:0000256" key="5">
    <source>
        <dbReference type="ARBA" id="ARBA00023315"/>
    </source>
</evidence>
<keyword evidence="3 11" id="KW-0808">Transferase</keyword>
<evidence type="ECO:0000256" key="3">
    <source>
        <dbReference type="ARBA" id="ARBA00022679"/>
    </source>
</evidence>
<keyword evidence="12" id="KW-1185">Reference proteome</keyword>
<sequence length="246" mass="27711">MPFGDPVLTRGRYSARFAQNAQDLVRAQNLRARCFSTHAPDSDAFDAECRHMMVLDRQTDELVCCFRIRLFQGAADLDRSYSAQFYDLTRLSGFPGRIAELGRFCVRPGRRDPDILRIAWGALARFVDANDIGLLTGCSSFAGTEVSAYLDSFALLKAAHLAPMRWMPGIKSGEVFRYSELVRHSPDRTRGLAQMPPLLRSYLRMGGWVSDHAVVDRQMNTLHVFTALETEAIPKPRRRQLLAISA</sequence>
<keyword evidence="5 11" id="KW-0012">Acyltransferase</keyword>
<protein>
    <recommendedName>
        <fullName evidence="8">L-ornithine N(alpha)-acyltransferase</fullName>
        <ecNumber evidence="7">2.3.2.30</ecNumber>
    </recommendedName>
</protein>
<reference evidence="11 12" key="1">
    <citation type="submission" date="2023-05" db="EMBL/GenBank/DDBJ databases">
        <title>Sedimentitalea sp. nov. JM2-8.</title>
        <authorList>
            <person name="Huang J."/>
        </authorList>
    </citation>
    <scope>NUCLEOTIDE SEQUENCE [LARGE SCALE GENOMIC DNA]</scope>
    <source>
        <strain evidence="11 12">JM2-8</strain>
    </source>
</reference>
<evidence type="ECO:0000256" key="9">
    <source>
        <dbReference type="ARBA" id="ARBA00045724"/>
    </source>
</evidence>
<dbReference type="InterPro" id="IPR016181">
    <property type="entry name" value="Acyl_CoA_acyltransferase"/>
</dbReference>
<evidence type="ECO:0000256" key="1">
    <source>
        <dbReference type="ARBA" id="ARBA00005189"/>
    </source>
</evidence>
<keyword evidence="4" id="KW-0443">Lipid metabolism</keyword>